<dbReference type="Proteomes" id="UP000757540">
    <property type="component" value="Unassembled WGS sequence"/>
</dbReference>
<keyword evidence="3 6" id="KW-0808">Transferase</keyword>
<keyword evidence="7" id="KW-1185">Reference proteome</keyword>
<dbReference type="SUPFAM" id="SSF53756">
    <property type="entry name" value="UDP-Glycosyltransferase/glycogen phosphorylase"/>
    <property type="match status" value="1"/>
</dbReference>
<dbReference type="InterPro" id="IPR001296">
    <property type="entry name" value="Glyco_trans_1"/>
</dbReference>
<gene>
    <name evidence="6" type="ORF">HDG69_002017</name>
</gene>
<dbReference type="PANTHER" id="PTHR45947:SF3">
    <property type="entry name" value="SULFOQUINOVOSYL TRANSFERASE SQD2"/>
    <property type="match status" value="1"/>
</dbReference>
<dbReference type="Pfam" id="PF00534">
    <property type="entry name" value="Glycos_transf_1"/>
    <property type="match status" value="1"/>
</dbReference>
<accession>A0ABX2A6L9</accession>
<reference evidence="6 7" key="1">
    <citation type="submission" date="2020-05" db="EMBL/GenBank/DDBJ databases">
        <title>Genomic Encyclopedia of Type Strains, Phase III (KMG-III): the genomes of soil and plant-associated and newly described type strains.</title>
        <authorList>
            <person name="Whitman W."/>
        </authorList>
    </citation>
    <scope>NUCLEOTIDE SEQUENCE [LARGE SCALE GENOMIC DNA]</scope>
    <source>
        <strain evidence="6 7">KCTC 19046</strain>
    </source>
</reference>
<keyword evidence="2 6" id="KW-0328">Glycosyltransferase</keyword>
<dbReference type="EMBL" id="JABEZU010000002">
    <property type="protein sequence ID" value="NOV97442.1"/>
    <property type="molecule type" value="Genomic_DNA"/>
</dbReference>
<evidence type="ECO:0000256" key="3">
    <source>
        <dbReference type="ARBA" id="ARBA00022679"/>
    </source>
</evidence>
<dbReference type="InterPro" id="IPR028098">
    <property type="entry name" value="Glyco_trans_4-like_N"/>
</dbReference>
<evidence type="ECO:0000313" key="7">
    <source>
        <dbReference type="Proteomes" id="UP000757540"/>
    </source>
</evidence>
<dbReference type="RefSeq" id="WP_171783654.1">
    <property type="nucleotide sequence ID" value="NZ_BAAAML010000006.1"/>
</dbReference>
<dbReference type="InterPro" id="IPR050194">
    <property type="entry name" value="Glycosyltransferase_grp1"/>
</dbReference>
<name>A0ABX2A6L9_9MICO</name>
<sequence>MASIALVTSSFWPRPGGVEEHVRRLAVELSRRGHRVAVWSVDRGDDTSGVESAVPDVRVRYLPAPLPTRSLGGVGRFATALPAAWRAWARAARDDAPDLLHVQCYGPNGPWATALAAARRRPLVVGVHGETQGDADAVFDTSALQRRALRTSLARAAAVTACSRHAAADLARFGHDPRRVVVVGNGVELDEPSGPPPPGLPQRYLLALGRVDRVKGFDLLVRAYARAAGAGDLADDLHLVCGGDGPERAAVQELAHHLGVASRTHWTGSLDRGAVVAVMDRAEALVVPSRAEAFGIVVLEAMRAGVPVLATRRGGVPELVQDGVNGLLVDPEDTDRFATALGDVTEPGSRQRLAAAGHRTAVAHTWTAVTDRVEQVYRDVLTTVETHEAAT</sequence>
<evidence type="ECO:0000256" key="2">
    <source>
        <dbReference type="ARBA" id="ARBA00022676"/>
    </source>
</evidence>
<protein>
    <recommendedName>
        <fullName evidence="1">D-inositol 3-phosphate glycosyltransferase</fullName>
    </recommendedName>
</protein>
<feature type="domain" description="Glycosyl transferase family 1" evidence="4">
    <location>
        <begin position="202"/>
        <end position="353"/>
    </location>
</feature>
<dbReference type="GO" id="GO:0004373">
    <property type="term" value="F:alpha-1,4-glucan glucosyltransferase (UDP-glucose donor) activity"/>
    <property type="evidence" value="ECO:0007669"/>
    <property type="project" value="UniProtKB-EC"/>
</dbReference>
<feature type="domain" description="Glycosyltransferase subfamily 4-like N-terminal" evidence="5">
    <location>
        <begin position="15"/>
        <end position="190"/>
    </location>
</feature>
<dbReference type="CDD" id="cd03801">
    <property type="entry name" value="GT4_PimA-like"/>
    <property type="match status" value="1"/>
</dbReference>
<dbReference type="Gene3D" id="3.40.50.2000">
    <property type="entry name" value="Glycogen Phosphorylase B"/>
    <property type="match status" value="2"/>
</dbReference>
<proteinExistence type="predicted"/>
<dbReference type="PANTHER" id="PTHR45947">
    <property type="entry name" value="SULFOQUINOVOSYL TRANSFERASE SQD2"/>
    <property type="match status" value="1"/>
</dbReference>
<dbReference type="Pfam" id="PF13439">
    <property type="entry name" value="Glyco_transf_4"/>
    <property type="match status" value="1"/>
</dbReference>
<evidence type="ECO:0000256" key="1">
    <source>
        <dbReference type="ARBA" id="ARBA00021292"/>
    </source>
</evidence>
<evidence type="ECO:0000313" key="6">
    <source>
        <dbReference type="EMBL" id="NOV97442.1"/>
    </source>
</evidence>
<comment type="caution">
    <text evidence="6">The sequence shown here is derived from an EMBL/GenBank/DDBJ whole genome shotgun (WGS) entry which is preliminary data.</text>
</comment>
<organism evidence="6 7">
    <name type="scientific">Isoptericola halotolerans</name>
    <dbReference type="NCBI Taxonomy" id="300560"/>
    <lineage>
        <taxon>Bacteria</taxon>
        <taxon>Bacillati</taxon>
        <taxon>Actinomycetota</taxon>
        <taxon>Actinomycetes</taxon>
        <taxon>Micrococcales</taxon>
        <taxon>Promicromonosporaceae</taxon>
        <taxon>Isoptericola</taxon>
    </lineage>
</organism>
<evidence type="ECO:0000259" key="4">
    <source>
        <dbReference type="Pfam" id="PF00534"/>
    </source>
</evidence>
<evidence type="ECO:0000259" key="5">
    <source>
        <dbReference type="Pfam" id="PF13439"/>
    </source>
</evidence>